<dbReference type="PROSITE" id="PS00383">
    <property type="entry name" value="TYR_PHOSPHATASE_1"/>
    <property type="match status" value="2"/>
</dbReference>
<dbReference type="FunFam" id="2.60.40.10:FF:001197">
    <property type="entry name" value="tyrosine-protein phosphatase Lar isoform X1"/>
    <property type="match status" value="1"/>
</dbReference>
<dbReference type="PROSITE" id="PS50056">
    <property type="entry name" value="TYR_PHOSPHATASE_2"/>
    <property type="match status" value="2"/>
</dbReference>
<dbReference type="SMART" id="SM00404">
    <property type="entry name" value="PTPc_motif"/>
    <property type="match status" value="2"/>
</dbReference>
<keyword evidence="7" id="KW-0378">Hydrolase</keyword>
<dbReference type="InterPro" id="IPR057598">
    <property type="entry name" value="Fn3_PTPRU"/>
</dbReference>
<evidence type="ECO:0000259" key="22">
    <source>
        <dbReference type="PROSITE" id="PS50853"/>
    </source>
</evidence>
<feature type="transmembrane region" description="Helical" evidence="17">
    <location>
        <begin position="1621"/>
        <end position="1644"/>
    </location>
</feature>
<dbReference type="Pfam" id="PF00041">
    <property type="entry name" value="fn3"/>
    <property type="match status" value="8"/>
</dbReference>
<name>A0A7R9ERU7_9NEOP</name>
<dbReference type="InterPro" id="IPR013098">
    <property type="entry name" value="Ig_I-set"/>
</dbReference>
<dbReference type="SMART" id="SM00060">
    <property type="entry name" value="FN3"/>
    <property type="match status" value="9"/>
</dbReference>
<evidence type="ECO:0000259" key="20">
    <source>
        <dbReference type="PROSITE" id="PS50056"/>
    </source>
</evidence>
<evidence type="ECO:0000256" key="13">
    <source>
        <dbReference type="ARBA" id="ARBA00023180"/>
    </source>
</evidence>
<dbReference type="Pfam" id="PF13927">
    <property type="entry name" value="Ig_3"/>
    <property type="match status" value="1"/>
</dbReference>
<dbReference type="FunFam" id="2.60.40.10:FF:000015">
    <property type="entry name" value="receptor-type tyrosine-protein phosphatase delta isoform X2"/>
    <property type="match status" value="1"/>
</dbReference>
<feature type="domain" description="Tyrosine specific protein phosphatases" evidence="20">
    <location>
        <begin position="1939"/>
        <end position="2010"/>
    </location>
</feature>
<dbReference type="Gene3D" id="3.90.190.10">
    <property type="entry name" value="Protein tyrosine phosphatase superfamily"/>
    <property type="match status" value="3"/>
</dbReference>
<evidence type="ECO:0000256" key="18">
    <source>
        <dbReference type="SAM" id="SignalP"/>
    </source>
</evidence>
<dbReference type="SUPFAM" id="SSF48726">
    <property type="entry name" value="Immunoglobulin"/>
    <property type="match status" value="2"/>
</dbReference>
<accession>A0A7R9ERU7</accession>
<dbReference type="InterPro" id="IPR036116">
    <property type="entry name" value="FN3_sf"/>
</dbReference>
<dbReference type="PROSITE" id="PS50853">
    <property type="entry name" value="FN3"/>
    <property type="match status" value="8"/>
</dbReference>
<feature type="domain" description="Fibronectin type-III" evidence="22">
    <location>
        <begin position="1067"/>
        <end position="1160"/>
    </location>
</feature>
<feature type="compositionally biased region" description="Basic and acidic residues" evidence="16">
    <location>
        <begin position="1588"/>
        <end position="1597"/>
    </location>
</feature>
<keyword evidence="8" id="KW-0904">Protein phosphatase</keyword>
<evidence type="ECO:0000256" key="10">
    <source>
        <dbReference type="ARBA" id="ARBA00023136"/>
    </source>
</evidence>
<dbReference type="InterPro" id="IPR050713">
    <property type="entry name" value="RTP_Phos/Ushers"/>
</dbReference>
<evidence type="ECO:0000256" key="7">
    <source>
        <dbReference type="ARBA" id="ARBA00022801"/>
    </source>
</evidence>
<dbReference type="CDD" id="cd14553">
    <property type="entry name" value="R-PTPc-LAR-1"/>
    <property type="match status" value="1"/>
</dbReference>
<keyword evidence="9 17" id="KW-1133">Transmembrane helix</keyword>
<dbReference type="InterPro" id="IPR003598">
    <property type="entry name" value="Ig_sub2"/>
</dbReference>
<evidence type="ECO:0000256" key="3">
    <source>
        <dbReference type="ARBA" id="ARBA00013064"/>
    </source>
</evidence>
<evidence type="ECO:0000313" key="23">
    <source>
        <dbReference type="EMBL" id="CAD7438902.1"/>
    </source>
</evidence>
<evidence type="ECO:0000256" key="12">
    <source>
        <dbReference type="ARBA" id="ARBA00023170"/>
    </source>
</evidence>
<dbReference type="EMBL" id="OD564550">
    <property type="protein sequence ID" value="CAD7438902.1"/>
    <property type="molecule type" value="Genomic_DNA"/>
</dbReference>
<dbReference type="PANTHER" id="PTHR46957:SF6">
    <property type="entry name" value="PROTEIN-TYROSINE-PHOSPHATASE"/>
    <property type="match status" value="1"/>
</dbReference>
<evidence type="ECO:0000256" key="16">
    <source>
        <dbReference type="SAM" id="MobiDB-lite"/>
    </source>
</evidence>
<dbReference type="Gene3D" id="2.60.40.10">
    <property type="entry name" value="Immunoglobulins"/>
    <property type="match status" value="11"/>
</dbReference>
<protein>
    <recommendedName>
        <fullName evidence="3">protein-tyrosine-phosphatase</fullName>
        <ecNumber evidence="3">3.1.3.48</ecNumber>
    </recommendedName>
</protein>
<dbReference type="FunFam" id="2.60.40.10:FF:001191">
    <property type="entry name" value="Uncharacterized protein, isoform B"/>
    <property type="match status" value="1"/>
</dbReference>
<dbReference type="SMART" id="SM00409">
    <property type="entry name" value="IG"/>
    <property type="match status" value="2"/>
</dbReference>
<feature type="region of interest" description="Disordered" evidence="16">
    <location>
        <begin position="1588"/>
        <end position="1609"/>
    </location>
</feature>
<gene>
    <name evidence="23" type="ORF">TBIB3V08_LOCUS1487</name>
</gene>
<keyword evidence="4 17" id="KW-0812">Transmembrane</keyword>
<comment type="similarity">
    <text evidence="2">Belongs to the protein-tyrosine phosphatase family. Receptor class 2A subfamily.</text>
</comment>
<feature type="domain" description="Ig-like" evidence="21">
    <location>
        <begin position="237"/>
        <end position="323"/>
    </location>
</feature>
<dbReference type="InterPro" id="IPR016130">
    <property type="entry name" value="Tyr_Pase_AS"/>
</dbReference>
<dbReference type="InterPro" id="IPR003961">
    <property type="entry name" value="FN3_dom"/>
</dbReference>
<dbReference type="Pfam" id="PF23144">
    <property type="entry name" value="Fn3_PTPRU"/>
    <property type="match status" value="1"/>
</dbReference>
<dbReference type="InterPro" id="IPR013783">
    <property type="entry name" value="Ig-like_fold"/>
</dbReference>
<dbReference type="Pfam" id="PF07679">
    <property type="entry name" value="I-set"/>
    <property type="match status" value="1"/>
</dbReference>
<dbReference type="FunFam" id="3.90.190.10:FF:000210">
    <property type="entry name" value="Receptor-type tyrosine-protein phosphatase delta isoform x2"/>
    <property type="match status" value="1"/>
</dbReference>
<dbReference type="SMART" id="SM00194">
    <property type="entry name" value="PTPc"/>
    <property type="match status" value="2"/>
</dbReference>
<dbReference type="InterPro" id="IPR003595">
    <property type="entry name" value="Tyr_Pase_cat"/>
</dbReference>
<evidence type="ECO:0000256" key="8">
    <source>
        <dbReference type="ARBA" id="ARBA00022912"/>
    </source>
</evidence>
<sequence>MRCPSVVLVALESLLFTAPTHSLIFCFTTERNAGEVGTELVWSILTREAGTRIPFGRGGASRSPTPTALHQADSTVTLVVNISNSAGPQQLLQDDFLYVSRLFITEGHYTQWGAFCLSPSLKALLCPQQLTSRSPTPWVEYRRSEPTFARSKIGKPFRKNPPQFTRARFEPQSPRPRQSSSTRNKRVACNARLCDTRVLRISCVCLSQLLATVLCLVPRVYGVRSTSTADKLPDGFPQITQAPSTKVVEIGHNTVLLCSAIGTPSPEITWVRDMMPVNTGDNHRYRVMDSGALQITSSEEVDGGKYECVAENTVGTEYSQSIMLYVKVRRVPPQFSIPPPPLHEVMLNADLNLTCVAVGSPMPFVKWRKGLATDITPEDKLPIGRNVLELTNIQESANYTCVAASALGLIEATTQVKVQSLPGPPTDVQVSDITATTVRLTWTYTGSESLQYYVIQYKPKYANHAYTEISGIITMYYTIRNLSPYSEYEIFVIAVNNIGRGPPSSPAIVTTGETEPGTAPRNVQVRPLSSSTMVIQWDEPETPNGQVTGYKVYYTTNPSLPMASWESQMVDNNQLTTISELTPHTIYTIKVQAFTSVGPGPLSLPVLVKTQQGVPSQPSNLRASEVGETSVTLTWSRPSHSGENIISYELYWNDTYAKERHHRRITITESYSLTGLYPNTLYYVWLAARSQRGEGATTPPIPIRTKQYGKMSSPYRIITLPPFSYCGVIKFSSSSVKASSVIGEAVGPTSIRVSWSPPPAERSNGRIIYYKLQLQVVESGRSDSEALQITLNGTSFVLDELKRWTEYRIWVLAGTSVGDGPPSYPITIRTLEDETQTDGIAKTIFKGSEGHETSTSINISVPGDPQDVQVTIVNSTSIHVQWKPPQEKDRNGIIRGYHIHVQETKEEGKGFLNEPMRYDVLDGKAQELVVSGLQPDTRYSVQVAALTRKGDGDRSPPVSIKTPGGVPNRPNVNLKILEREPTVTIELEWTRPSQTYGELLGYRLRYGVKDQPLKEEMLKGTSVSHHRINDLERGVEYEFRVAGENHIGFGQETIKYLATPEGPPSGPPTNISYHFQTPDVVSVTWTAPLREHRNGQITRYDVQFHKKADRTTIIDRNTTATKAVFTNLEDHTDYVFHVRAHTSQGAGPFSEHLTVSTERDIVRAPMSVQAVATSDQSVEVWWETVPSRGKVIGYQIFYTMTAVEDLDAWQQKTVGLTESADLVNLEKFAQYAIAVAARTKSGLGRLSEKVTVKVKPEDVPLNLRAHDVSTHSMTLSWSPPIRLNPINYKAWNKLLPEERNETPEQNETDDNPDNDFEEIVDMFPSIPGFSECDREDTESWFQNDIDDPGYQILNEDKIISFDAVKEFVDSQGITQTQTVPRITILLEPDTRSHTINELSPFTTYSVNVSAIPSDHQYRPPTKIIVTTQMAAPQPMVKPDFYGVSNGIEIQVILPQASEEYGPISHYFLIVVPEDKNTLHMNPDQFLTEDLIANKGTKQERENAPYIAAKFPQRNIPYTFHLGNGETYEGFVNRKLEPQKKYRIFVRAVVDTPQKDEALVITTNDSLSADVPHLYTSSPFSEFLALDMREVPPGDPPRRPNPNVPADNADVSVNRNTEEAGMVWVVGPIIAAVGLSLILLLVFYIKKRRQPCKTPDQAAVTRPLMAADIGTSHAPTDPVEMRRLNFQTPGMISHPPIPISELANHIERLKANDNLKFSQEYESIEPGQQFTWDHSNMEINKSKNRYANVIAYDHSRVILQPIDGILGSDYINANYCDGYRKHNAYVATQGPLQDTIADFWRMCWELRTATIVMMTKLEERTRIKCDQYWPSRGTDTYGMMTVTITDVQELATYCIRTFQLHKSNHPERREIKQFQFTAWPDHGVPDHPAPFLQFLRRVRNMNPSDAGPMIVHCRFVGTHFIELFQDYSIPNIVYNHRNKESYHNRERYISPRDAEPMIVHCSAGVGRTGCFIVIDSMLERMKHEKMIDIYGHVTCLRAQRNYMVQTEDQYIFIHDALLEAVICGNTEVAARNLHTHIQKLMQPEVGENITGMELEFKKLSNIKADSTRFISANLPCNKHKNRLVHILPFESTRVCLAPVRGVEGSDYINASFIDGYRYRTAYIATQGPLPDTTEDLWRMLWEHNSTIVVMLTKLKEMGREKCHQYWPSDRSVRYQCFVVDPIAEYNMPQYILREFKVTDARDGSSRTVRQFQFIDWPEQGVPKSGDGFIDFIGQVHKTKEQFGQDGPITVHCSAGVGRTGVFITLSIVLERMQYEGVVDVFQTVRILRTQRPAMVQTEDQYQFCYRAALEYLGSFDHYAN</sequence>
<evidence type="ECO:0000256" key="15">
    <source>
        <dbReference type="ARBA" id="ARBA00051722"/>
    </source>
</evidence>
<feature type="compositionally biased region" description="Low complexity" evidence="16">
    <location>
        <begin position="171"/>
        <end position="181"/>
    </location>
</feature>
<feature type="domain" description="Ig-like" evidence="21">
    <location>
        <begin position="333"/>
        <end position="419"/>
    </location>
</feature>
<dbReference type="FunFam" id="3.90.190.10:FF:000002">
    <property type="entry name" value="receptor-type tyrosine-protein phosphatase delta isoform X2"/>
    <property type="match status" value="1"/>
</dbReference>
<dbReference type="InterPro" id="IPR029021">
    <property type="entry name" value="Prot-tyrosine_phosphatase-like"/>
</dbReference>
<dbReference type="InterPro" id="IPR007110">
    <property type="entry name" value="Ig-like_dom"/>
</dbReference>
<feature type="domain" description="Fibronectin type-III" evidence="22">
    <location>
        <begin position="864"/>
        <end position="965"/>
    </location>
</feature>
<organism evidence="23">
    <name type="scientific">Timema bartmani</name>
    <dbReference type="NCBI Taxonomy" id="61472"/>
    <lineage>
        <taxon>Eukaryota</taxon>
        <taxon>Metazoa</taxon>
        <taxon>Ecdysozoa</taxon>
        <taxon>Arthropoda</taxon>
        <taxon>Hexapoda</taxon>
        <taxon>Insecta</taxon>
        <taxon>Pterygota</taxon>
        <taxon>Neoptera</taxon>
        <taxon>Polyneoptera</taxon>
        <taxon>Phasmatodea</taxon>
        <taxon>Timematodea</taxon>
        <taxon>Timematoidea</taxon>
        <taxon>Timematidae</taxon>
        <taxon>Timema</taxon>
    </lineage>
</organism>
<evidence type="ECO:0000256" key="9">
    <source>
        <dbReference type="ARBA" id="ARBA00022989"/>
    </source>
</evidence>
<feature type="domain" description="Fibronectin type-III" evidence="22">
    <location>
        <begin position="424"/>
        <end position="514"/>
    </location>
</feature>
<dbReference type="FunFam" id="2.60.40.10:FF:001130">
    <property type="entry name" value="tyrosine-protein phosphatase Lar isoform X3"/>
    <property type="match status" value="1"/>
</dbReference>
<feature type="region of interest" description="Disordered" evidence="16">
    <location>
        <begin position="948"/>
        <end position="967"/>
    </location>
</feature>
<feature type="domain" description="Tyrosine-protein phosphatase" evidence="19">
    <location>
        <begin position="1716"/>
        <end position="2019"/>
    </location>
</feature>
<evidence type="ECO:0000256" key="4">
    <source>
        <dbReference type="ARBA" id="ARBA00022692"/>
    </source>
</evidence>
<feature type="domain" description="Tyrosine specific protein phosphatases" evidence="20">
    <location>
        <begin position="2228"/>
        <end position="2301"/>
    </location>
</feature>
<feature type="chain" id="PRO_5030949802" description="protein-tyrosine-phosphatase" evidence="18">
    <location>
        <begin position="23"/>
        <end position="2319"/>
    </location>
</feature>
<feature type="domain" description="Fibronectin type-III" evidence="22">
    <location>
        <begin position="737"/>
        <end position="833"/>
    </location>
</feature>
<feature type="domain" description="Fibronectin type-III" evidence="22">
    <location>
        <begin position="970"/>
        <end position="1064"/>
    </location>
</feature>
<feature type="domain" description="Fibronectin type-III" evidence="22">
    <location>
        <begin position="1164"/>
        <end position="1257"/>
    </location>
</feature>
<dbReference type="FunFam" id="2.60.40.10:FF:001219">
    <property type="entry name" value="tyrosine-protein phosphatase Lar isoform X1"/>
    <property type="match status" value="1"/>
</dbReference>
<dbReference type="FunFam" id="2.60.40.10:FF:000010">
    <property type="entry name" value="receptor-type tyrosine-protein phosphatase delta isoform X1"/>
    <property type="match status" value="1"/>
</dbReference>
<keyword evidence="6" id="KW-0677">Repeat</keyword>
<comment type="subcellular location">
    <subcellularLocation>
        <location evidence="1">Membrane</location>
        <topology evidence="1">Single-pass type I membrane protein</topology>
    </subcellularLocation>
</comment>
<dbReference type="SUPFAM" id="SSF52799">
    <property type="entry name" value="(Phosphotyrosine protein) phosphatases II"/>
    <property type="match status" value="2"/>
</dbReference>
<dbReference type="GO" id="GO:0004725">
    <property type="term" value="F:protein tyrosine phosphatase activity"/>
    <property type="evidence" value="ECO:0007669"/>
    <property type="project" value="UniProtKB-EC"/>
</dbReference>
<feature type="domain" description="Tyrosine-protein phosphatase" evidence="19">
    <location>
        <begin position="2051"/>
        <end position="2310"/>
    </location>
</feature>
<dbReference type="InterPro" id="IPR000387">
    <property type="entry name" value="Tyr_Pase_dom"/>
</dbReference>
<keyword evidence="5 18" id="KW-0732">Signal</keyword>
<evidence type="ECO:0000256" key="17">
    <source>
        <dbReference type="SAM" id="Phobius"/>
    </source>
</evidence>
<keyword evidence="13" id="KW-0325">Glycoprotein</keyword>
<dbReference type="InterPro" id="IPR003599">
    <property type="entry name" value="Ig_sub"/>
</dbReference>
<proteinExistence type="inferred from homology"/>
<dbReference type="PROSITE" id="PS50835">
    <property type="entry name" value="IG_LIKE"/>
    <property type="match status" value="2"/>
</dbReference>
<dbReference type="InterPro" id="IPR000242">
    <property type="entry name" value="PTP_cat"/>
</dbReference>
<dbReference type="FunFam" id="2.60.40.10:FF:001111">
    <property type="entry name" value="tyrosine-protein phosphatase Lar isoform X1"/>
    <property type="match status" value="1"/>
</dbReference>
<feature type="domain" description="Fibronectin type-III" evidence="22">
    <location>
        <begin position="519"/>
        <end position="613"/>
    </location>
</feature>
<dbReference type="CDD" id="cd00063">
    <property type="entry name" value="FN3"/>
    <property type="match status" value="8"/>
</dbReference>
<keyword evidence="11" id="KW-1015">Disulfide bond</keyword>
<evidence type="ECO:0000256" key="14">
    <source>
        <dbReference type="ARBA" id="ARBA00023319"/>
    </source>
</evidence>
<dbReference type="PRINTS" id="PR00700">
    <property type="entry name" value="PRTYPHPHTASE"/>
</dbReference>
<reference evidence="23" key="1">
    <citation type="submission" date="2020-11" db="EMBL/GenBank/DDBJ databases">
        <authorList>
            <person name="Tran Van P."/>
        </authorList>
    </citation>
    <scope>NUCLEOTIDE SEQUENCE</scope>
</reference>
<dbReference type="PROSITE" id="PS50055">
    <property type="entry name" value="TYR_PHOSPHATASE_PTP"/>
    <property type="match status" value="2"/>
</dbReference>
<feature type="region of interest" description="Disordered" evidence="16">
    <location>
        <begin position="152"/>
        <end position="183"/>
    </location>
</feature>
<dbReference type="GO" id="GO:0009653">
    <property type="term" value="P:anatomical structure morphogenesis"/>
    <property type="evidence" value="ECO:0007669"/>
    <property type="project" value="UniProtKB-ARBA"/>
</dbReference>
<feature type="signal peptide" evidence="18">
    <location>
        <begin position="1"/>
        <end position="22"/>
    </location>
</feature>
<keyword evidence="14" id="KW-0393">Immunoglobulin domain</keyword>
<comment type="catalytic activity">
    <reaction evidence="15">
        <text>O-phospho-L-tyrosyl-[protein] + H2O = L-tyrosyl-[protein] + phosphate</text>
        <dbReference type="Rhea" id="RHEA:10684"/>
        <dbReference type="Rhea" id="RHEA-COMP:10136"/>
        <dbReference type="Rhea" id="RHEA-COMP:20101"/>
        <dbReference type="ChEBI" id="CHEBI:15377"/>
        <dbReference type="ChEBI" id="CHEBI:43474"/>
        <dbReference type="ChEBI" id="CHEBI:46858"/>
        <dbReference type="ChEBI" id="CHEBI:61978"/>
        <dbReference type="EC" id="3.1.3.48"/>
    </reaction>
</comment>
<dbReference type="EC" id="3.1.3.48" evidence="3"/>
<evidence type="ECO:0000259" key="19">
    <source>
        <dbReference type="PROSITE" id="PS50055"/>
    </source>
</evidence>
<evidence type="ECO:0000259" key="21">
    <source>
        <dbReference type="PROSITE" id="PS50835"/>
    </source>
</evidence>
<dbReference type="SMART" id="SM00408">
    <property type="entry name" value="IGc2"/>
    <property type="match status" value="2"/>
</dbReference>
<dbReference type="FunFam" id="2.60.40.10:FF:000027">
    <property type="entry name" value="receptor-type tyrosine-protein phosphatase delta isoform X1"/>
    <property type="match status" value="1"/>
</dbReference>
<dbReference type="GO" id="GO:0016020">
    <property type="term" value="C:membrane"/>
    <property type="evidence" value="ECO:0007669"/>
    <property type="project" value="UniProtKB-SubCell"/>
</dbReference>
<keyword evidence="12" id="KW-0675">Receptor</keyword>
<feature type="domain" description="Fibronectin type-III" evidence="22">
    <location>
        <begin position="617"/>
        <end position="708"/>
    </location>
</feature>
<evidence type="ECO:0000256" key="6">
    <source>
        <dbReference type="ARBA" id="ARBA00022737"/>
    </source>
</evidence>
<dbReference type="SUPFAM" id="SSF49265">
    <property type="entry name" value="Fibronectin type III"/>
    <property type="match status" value="6"/>
</dbReference>
<dbReference type="Pfam" id="PF00102">
    <property type="entry name" value="Y_phosphatase"/>
    <property type="match status" value="3"/>
</dbReference>
<evidence type="ECO:0000256" key="11">
    <source>
        <dbReference type="ARBA" id="ARBA00023157"/>
    </source>
</evidence>
<evidence type="ECO:0000256" key="2">
    <source>
        <dbReference type="ARBA" id="ARBA00010504"/>
    </source>
</evidence>
<dbReference type="InterPro" id="IPR036179">
    <property type="entry name" value="Ig-like_dom_sf"/>
</dbReference>
<dbReference type="GO" id="GO:0048666">
    <property type="term" value="P:neuron development"/>
    <property type="evidence" value="ECO:0007669"/>
    <property type="project" value="UniProtKB-ARBA"/>
</dbReference>
<keyword evidence="10 17" id="KW-0472">Membrane</keyword>
<dbReference type="FunFam" id="2.60.40.10:FF:001015">
    <property type="entry name" value="tyrosine-protein phosphatase Lar isoform X4"/>
    <property type="match status" value="1"/>
</dbReference>
<evidence type="ECO:0000256" key="5">
    <source>
        <dbReference type="ARBA" id="ARBA00022729"/>
    </source>
</evidence>
<dbReference type="PANTHER" id="PTHR46957">
    <property type="entry name" value="CYTOKINE RECEPTOR"/>
    <property type="match status" value="1"/>
</dbReference>
<evidence type="ECO:0000256" key="1">
    <source>
        <dbReference type="ARBA" id="ARBA00004479"/>
    </source>
</evidence>